<keyword evidence="2" id="KW-1185">Reference proteome</keyword>
<dbReference type="AlphaFoldDB" id="A0A4V1ISB7"/>
<protein>
    <submittedName>
        <fullName evidence="1">Uncharacterized protein</fullName>
    </submittedName>
</protein>
<reference evidence="2" key="1">
    <citation type="journal article" date="2018" name="Nat. Microbiol.">
        <title>Leveraging single-cell genomics to expand the fungal tree of life.</title>
        <authorList>
            <person name="Ahrendt S.R."/>
            <person name="Quandt C.A."/>
            <person name="Ciobanu D."/>
            <person name="Clum A."/>
            <person name="Salamov A."/>
            <person name="Andreopoulos B."/>
            <person name="Cheng J.F."/>
            <person name="Woyke T."/>
            <person name="Pelin A."/>
            <person name="Henrissat B."/>
            <person name="Reynolds N.K."/>
            <person name="Benny G.L."/>
            <person name="Smith M.E."/>
            <person name="James T.Y."/>
            <person name="Grigoriev I.V."/>
        </authorList>
    </citation>
    <scope>NUCLEOTIDE SEQUENCE [LARGE SCALE GENOMIC DNA]</scope>
</reference>
<accession>A0A4V1ISB7</accession>
<dbReference type="Proteomes" id="UP000269721">
    <property type="component" value="Unassembled WGS sequence"/>
</dbReference>
<name>A0A4V1ISB7_9FUNG</name>
<organism evidence="1 2">
    <name type="scientific">Blyttiomyces helicus</name>
    <dbReference type="NCBI Taxonomy" id="388810"/>
    <lineage>
        <taxon>Eukaryota</taxon>
        <taxon>Fungi</taxon>
        <taxon>Fungi incertae sedis</taxon>
        <taxon>Chytridiomycota</taxon>
        <taxon>Chytridiomycota incertae sedis</taxon>
        <taxon>Chytridiomycetes</taxon>
        <taxon>Chytridiomycetes incertae sedis</taxon>
        <taxon>Blyttiomyces</taxon>
    </lineage>
</organism>
<dbReference type="OrthoDB" id="2129662at2759"/>
<dbReference type="EMBL" id="KZ994414">
    <property type="protein sequence ID" value="RKO92997.1"/>
    <property type="molecule type" value="Genomic_DNA"/>
</dbReference>
<sequence length="332" mass="34986">MPGNGLPTPPLSSLPSPELQRTWVSVSTQSHQYPTETLWADALGDLESSQQNYVGVDFAWDAVLKHATPSGEPKPDISFLDAKIARPSNLLSVNTDLDFVAPALPSLWQAHPATYPLPSVPSLETPVVSITAPMQDPPAIVPTPPVASVTTPTSPVQMPPAPTAVAAPVRPPPKNNTTVQETASCSTCGEEVLILLLHGTETAVAAPHKMVIACLTCDITSGLLASSLDETRVLTPAPTSQKRKGRGDSARATISCIACTRPVAVGGMRVFVKSGEDRKRDDWVEPAFDVEPVCCSCWQKYKFCSRVSVCGCGFTGKRRKGGGGGGGGRGPR</sequence>
<evidence type="ECO:0000313" key="2">
    <source>
        <dbReference type="Proteomes" id="UP000269721"/>
    </source>
</evidence>
<gene>
    <name evidence="1" type="ORF">BDK51DRAFT_38308</name>
</gene>
<proteinExistence type="predicted"/>
<evidence type="ECO:0000313" key="1">
    <source>
        <dbReference type="EMBL" id="RKO92997.1"/>
    </source>
</evidence>